<sequence>MAAEGSSYQHSADTSAWQHDVTSSPKKTASWRGSAMPTGQPALLPSTSAEAEAGASASVDGDDRVLKHGTAQMRRDGYYLEKKQEVPLHRIQMDVRDSRELQRRQPGRCASLGQRRGCLCHRGTRPRTRRAAPRQPSRLSLASGLARFAILSFFLAFYVRKCLNRGSDGLLFRRSSFFHGSKAENHDALKGENTSSSSGPLSGGSFRRLAGEEPSSRLAGTDGKREDPEQALCSAIEASAHASRLAATQPIAEDSDDEIPQGPDASDQGEATPPGHAEQPMIEDLAPTGPLSPTEAVPEEWDPMHTLHQWVAEGALRSSTEETGFRGQRSEEGGEGVSPWQARDREADLSVPSPLFESEEPLGRFGFPEARDAHAHLILSNEIFMTLPRAEFTQSRIANSEQRTRSPPTGGLATAAHEKASWMEALELEESQRLQALKTTMDACEAAKYPSSGQLDALLIEVIKGQLTLMRATRVFPSSSLGRQLDKSAALTHSPTAALACRLRRCWKALGVTPLTQKVLLRTAIRVTSFRTRDVRAALFSGLTPRLRRERDPQAGAAFNAEGPVYAAAVQSWSPLAAMQVWMTSGDLHLSAEDRRGVLGRFLAEEIPVQTSKGLSQAPANNPDTGGPLSPPEFSRTHTRRDEGMQYLRLSNAVALSLSRNDFAFCRLATADEQHLWMSSLEEEEDQTLRSLSASMEAIQGENPTVEQIDSLLIAAFQGQLTLMRASRVFPHRFSTKRVSVFFAAGHHKTAELACQLHKCWSHLGVSGSVLQSILQQCVFSAGTQTREVRLRLAGGVSPSRRRGIDPKAQAAFAAEGKVIFVEPVRCTSPALRTTIATWKPVAKLREWLSNGYLSLGAEEKSGILGRFLAEESKLLSLLWPDDLCSMNARGWESHGRVACHPLERK</sequence>
<dbReference type="EMBL" id="MIGC01006190">
    <property type="protein sequence ID" value="PHJ16321.1"/>
    <property type="molecule type" value="Genomic_DNA"/>
</dbReference>
<feature type="non-terminal residue" evidence="2">
    <location>
        <position position="906"/>
    </location>
</feature>
<feature type="region of interest" description="Disordered" evidence="1">
    <location>
        <begin position="244"/>
        <end position="298"/>
    </location>
</feature>
<feature type="compositionally biased region" description="Low complexity" evidence="1">
    <location>
        <begin position="195"/>
        <end position="205"/>
    </location>
</feature>
<evidence type="ECO:0000256" key="1">
    <source>
        <dbReference type="SAM" id="MobiDB-lite"/>
    </source>
</evidence>
<feature type="region of interest" description="Disordered" evidence="1">
    <location>
        <begin position="187"/>
        <end position="230"/>
    </location>
</feature>
<evidence type="ECO:0000313" key="3">
    <source>
        <dbReference type="Proteomes" id="UP000221165"/>
    </source>
</evidence>
<protein>
    <submittedName>
        <fullName evidence="2">Uncharacterized protein</fullName>
    </submittedName>
</protein>
<feature type="compositionally biased region" description="Low complexity" evidence="1">
    <location>
        <begin position="46"/>
        <end position="58"/>
    </location>
</feature>
<dbReference type="VEuPathDB" id="ToxoDB:CSUI_009864"/>
<feature type="compositionally biased region" description="Basic and acidic residues" evidence="1">
    <location>
        <begin position="319"/>
        <end position="332"/>
    </location>
</feature>
<dbReference type="GeneID" id="94433184"/>
<dbReference type="AlphaFoldDB" id="A0A2C6JEV3"/>
<reference evidence="2 3" key="1">
    <citation type="journal article" date="2017" name="Int. J. Parasitol.">
        <title>The genome of the protozoan parasite Cystoisospora suis and a reverse vaccinology approach to identify vaccine candidates.</title>
        <authorList>
            <person name="Palmieri N."/>
            <person name="Shrestha A."/>
            <person name="Ruttkowski B."/>
            <person name="Beck T."/>
            <person name="Vogl C."/>
            <person name="Tomley F."/>
            <person name="Blake D.P."/>
            <person name="Joachim A."/>
        </authorList>
    </citation>
    <scope>NUCLEOTIDE SEQUENCE [LARGE SCALE GENOMIC DNA]</scope>
    <source>
        <strain evidence="2 3">Wien I</strain>
    </source>
</reference>
<gene>
    <name evidence="2" type="ORF">CSUI_009864</name>
</gene>
<comment type="caution">
    <text evidence="2">The sequence shown here is derived from an EMBL/GenBank/DDBJ whole genome shotgun (WGS) entry which is preliminary data.</text>
</comment>
<dbReference type="Proteomes" id="UP000221165">
    <property type="component" value="Unassembled WGS sequence"/>
</dbReference>
<feature type="region of interest" description="Disordered" evidence="1">
    <location>
        <begin position="611"/>
        <end position="637"/>
    </location>
</feature>
<dbReference type="RefSeq" id="XP_067918050.1">
    <property type="nucleotide sequence ID" value="XM_068069973.1"/>
</dbReference>
<feature type="compositionally biased region" description="Polar residues" evidence="1">
    <location>
        <begin position="1"/>
        <end position="27"/>
    </location>
</feature>
<proteinExistence type="predicted"/>
<evidence type="ECO:0000313" key="2">
    <source>
        <dbReference type="EMBL" id="PHJ16321.1"/>
    </source>
</evidence>
<feature type="region of interest" description="Disordered" evidence="1">
    <location>
        <begin position="1"/>
        <end position="65"/>
    </location>
</feature>
<accession>A0A2C6JEV3</accession>
<feature type="compositionally biased region" description="Polar residues" evidence="1">
    <location>
        <begin position="611"/>
        <end position="624"/>
    </location>
</feature>
<feature type="region of interest" description="Disordered" evidence="1">
    <location>
        <begin position="317"/>
        <end position="345"/>
    </location>
</feature>
<keyword evidence="3" id="KW-1185">Reference proteome</keyword>
<organism evidence="2 3">
    <name type="scientific">Cystoisospora suis</name>
    <dbReference type="NCBI Taxonomy" id="483139"/>
    <lineage>
        <taxon>Eukaryota</taxon>
        <taxon>Sar</taxon>
        <taxon>Alveolata</taxon>
        <taxon>Apicomplexa</taxon>
        <taxon>Conoidasida</taxon>
        <taxon>Coccidia</taxon>
        <taxon>Eucoccidiorida</taxon>
        <taxon>Eimeriorina</taxon>
        <taxon>Sarcocystidae</taxon>
        <taxon>Cystoisospora</taxon>
    </lineage>
</organism>
<name>A0A2C6JEV3_9APIC</name>